<protein>
    <submittedName>
        <fullName evidence="1">Uncharacterized protein</fullName>
    </submittedName>
</protein>
<proteinExistence type="predicted"/>
<name>A0A1C4VYF7_9ACTN</name>
<evidence type="ECO:0000313" key="1">
    <source>
        <dbReference type="EMBL" id="SCE88990.1"/>
    </source>
</evidence>
<dbReference type="EMBL" id="LT607410">
    <property type="protein sequence ID" value="SCE88990.1"/>
    <property type="molecule type" value="Genomic_DNA"/>
</dbReference>
<dbReference type="RefSeq" id="WP_088960396.1">
    <property type="nucleotide sequence ID" value="NZ_LT607410.1"/>
</dbReference>
<evidence type="ECO:0000313" key="2">
    <source>
        <dbReference type="Proteomes" id="UP000198228"/>
    </source>
</evidence>
<accession>A0A1C4VYF7</accession>
<sequence>MYDRGAYHREEPDPTYALTEDEFRATLDPAHDDSGINEFLLDDWRAAQRRSRPVDPDSLFAAQPHSGTHSVIGMVNGGPGRTVPRHRPGGHSAPGRSRSHWKRLPGLLAPVGLLITESLARRRTTIALALFRNPFRILSFIAGIPSRVRQISPARFRTGQSILLVPQSAYPMGQQPFINVGPPCPADAGWQPDHPAHRA</sequence>
<gene>
    <name evidence="1" type="ORF">GA0074696_1481</name>
</gene>
<reference evidence="1 2" key="1">
    <citation type="submission" date="2016-06" db="EMBL/GenBank/DDBJ databases">
        <authorList>
            <person name="Kjaerup R.B."/>
            <person name="Dalgaard T.S."/>
            <person name="Juul-Madsen H.R."/>
        </authorList>
    </citation>
    <scope>NUCLEOTIDE SEQUENCE [LARGE SCALE GENOMIC DNA]</scope>
    <source>
        <strain evidence="1 2">DSM 43821</strain>
    </source>
</reference>
<organism evidence="1 2">
    <name type="scientific">Micromonospora purpureochromogenes</name>
    <dbReference type="NCBI Taxonomy" id="47872"/>
    <lineage>
        <taxon>Bacteria</taxon>
        <taxon>Bacillati</taxon>
        <taxon>Actinomycetota</taxon>
        <taxon>Actinomycetes</taxon>
        <taxon>Micromonosporales</taxon>
        <taxon>Micromonosporaceae</taxon>
        <taxon>Micromonospora</taxon>
    </lineage>
</organism>
<dbReference type="Proteomes" id="UP000198228">
    <property type="component" value="Chromosome I"/>
</dbReference>
<dbReference type="AlphaFoldDB" id="A0A1C4VYF7"/>